<evidence type="ECO:0000313" key="2">
    <source>
        <dbReference type="EMBL" id="CAC5409379.1"/>
    </source>
</evidence>
<feature type="region of interest" description="Disordered" evidence="1">
    <location>
        <begin position="124"/>
        <end position="186"/>
    </location>
</feature>
<organism evidence="2 3">
    <name type="scientific">Mytilus coruscus</name>
    <name type="common">Sea mussel</name>
    <dbReference type="NCBI Taxonomy" id="42192"/>
    <lineage>
        <taxon>Eukaryota</taxon>
        <taxon>Metazoa</taxon>
        <taxon>Spiralia</taxon>
        <taxon>Lophotrochozoa</taxon>
        <taxon>Mollusca</taxon>
        <taxon>Bivalvia</taxon>
        <taxon>Autobranchia</taxon>
        <taxon>Pteriomorphia</taxon>
        <taxon>Mytilida</taxon>
        <taxon>Mytiloidea</taxon>
        <taxon>Mytilidae</taxon>
        <taxon>Mytilinae</taxon>
        <taxon>Mytilus</taxon>
    </lineage>
</organism>
<dbReference type="OrthoDB" id="6124536at2759"/>
<reference evidence="2 3" key="1">
    <citation type="submission" date="2020-06" db="EMBL/GenBank/DDBJ databases">
        <authorList>
            <person name="Li R."/>
            <person name="Bekaert M."/>
        </authorList>
    </citation>
    <scope>NUCLEOTIDE SEQUENCE [LARGE SCALE GENOMIC DNA]</scope>
    <source>
        <strain evidence="3">wild</strain>
    </source>
</reference>
<sequence>MIFDRSYDEHFTREILRISQRMRMQVICVYLIKIFMDQPVLGHFYESELQKVNKDEDALWFIEKKIKKRKLNGEVQCFVKFDGWSDKYNQWIPEKDITDVFNWSQQTVEQAKTELQILKKAIKRKTSPKPISSTKKRRTVKTSQTLQKKKSETKKVKKILTHRKIKKSTKKTKKIEESTKQKGKIKKAKEKKFTTKIFKDIFENNYGST</sequence>
<dbReference type="Proteomes" id="UP000507470">
    <property type="component" value="Unassembled WGS sequence"/>
</dbReference>
<feature type="compositionally biased region" description="Basic residues" evidence="1">
    <location>
        <begin position="155"/>
        <end position="173"/>
    </location>
</feature>
<gene>
    <name evidence="2" type="ORF">MCOR_42677</name>
</gene>
<evidence type="ECO:0000313" key="3">
    <source>
        <dbReference type="Proteomes" id="UP000507470"/>
    </source>
</evidence>
<dbReference type="SUPFAM" id="SSF54160">
    <property type="entry name" value="Chromo domain-like"/>
    <property type="match status" value="1"/>
</dbReference>
<protein>
    <recommendedName>
        <fullName evidence="4">Chromo domain-containing protein</fullName>
    </recommendedName>
</protein>
<dbReference type="Gene3D" id="2.40.50.40">
    <property type="match status" value="1"/>
</dbReference>
<dbReference type="EMBL" id="CACVKT020007641">
    <property type="protein sequence ID" value="CAC5409379.1"/>
    <property type="molecule type" value="Genomic_DNA"/>
</dbReference>
<dbReference type="InterPro" id="IPR016197">
    <property type="entry name" value="Chromo-like_dom_sf"/>
</dbReference>
<proteinExistence type="predicted"/>
<evidence type="ECO:0008006" key="4">
    <source>
        <dbReference type="Google" id="ProtNLM"/>
    </source>
</evidence>
<accession>A0A6J8DMR7</accession>
<keyword evidence="3" id="KW-1185">Reference proteome</keyword>
<evidence type="ECO:0000256" key="1">
    <source>
        <dbReference type="SAM" id="MobiDB-lite"/>
    </source>
</evidence>
<name>A0A6J8DMR7_MYTCO</name>
<dbReference type="AlphaFoldDB" id="A0A6J8DMR7"/>